<proteinExistence type="predicted"/>
<feature type="compositionally biased region" description="Polar residues" evidence="1">
    <location>
        <begin position="240"/>
        <end position="272"/>
    </location>
</feature>
<feature type="domain" description="PCI" evidence="2">
    <location>
        <begin position="522"/>
        <end position="696"/>
    </location>
</feature>
<dbReference type="InterPro" id="IPR000717">
    <property type="entry name" value="PCI_dom"/>
</dbReference>
<dbReference type="InterPro" id="IPR005062">
    <property type="entry name" value="SAC3/GANP/THP3_conserved"/>
</dbReference>
<dbReference type="InterPro" id="IPR045107">
    <property type="entry name" value="SAC3/GANP/THP3"/>
</dbReference>
<dbReference type="Pfam" id="PF03399">
    <property type="entry name" value="SAC3_GANP"/>
    <property type="match status" value="1"/>
</dbReference>
<dbReference type="GO" id="GO:0005737">
    <property type="term" value="C:cytoplasm"/>
    <property type="evidence" value="ECO:0007669"/>
    <property type="project" value="TreeGrafter"/>
</dbReference>
<dbReference type="FunFam" id="1.25.40.990:FF:000004">
    <property type="entry name" value="Putative peptidase C48 domain family protein"/>
    <property type="match status" value="1"/>
</dbReference>
<dbReference type="PROSITE" id="PS50250">
    <property type="entry name" value="PCI"/>
    <property type="match status" value="1"/>
</dbReference>
<dbReference type="Gene3D" id="1.25.40.990">
    <property type="match status" value="1"/>
</dbReference>
<feature type="compositionally biased region" description="Basic and acidic residues" evidence="1">
    <location>
        <begin position="816"/>
        <end position="828"/>
    </location>
</feature>
<feature type="region of interest" description="Disordered" evidence="1">
    <location>
        <begin position="159"/>
        <end position="191"/>
    </location>
</feature>
<gene>
    <name evidence="3" type="ORF">K2173_022455</name>
</gene>
<feature type="compositionally biased region" description="Basic and acidic residues" evidence="1">
    <location>
        <begin position="783"/>
        <end position="795"/>
    </location>
</feature>
<protein>
    <recommendedName>
        <fullName evidence="2">PCI domain-containing protein</fullName>
    </recommendedName>
</protein>
<sequence>MQGFGKAAGPTAPPSVTFGSVPPPSTSTPSGPPSFPHPAPHQPPRGSAATQRARSPFLPHQTSGLPTVPKQAYQTPRPVGSPSNWDDAKRPFKDNMQANPRPSIKASFVASRNSRTSVTAKIGRVQDQKRMRSPPLISLNGQTSSNSGQTYVQRPALSSALENRPKMLGTSPNLPDREPEESFHSGKDYRNELGDAHTQKWTRSPPILLVNETFLADAQSSKKSIRPSTSSTRSYIASKAPSSAYHSQIPQRLATSAKDNTSEAVSTRTTGLTVPKRTRSPPSITDKGFQRASNSIEDGSDRDTEAKAKRLARFKKELSEDFEIGADIEDPIASTSRLEQSMVKIQNYNGYCPAEPAGASMSDFNLSDADVQETPNIIIGLCPDMCPESERLERERKGDLDHFERVDGDRNQTDKSLAVKKYNRTADREANLIRPMPILQKTIDYLLNLLDRPYDDKFLSLYNFLWDRMRAIRMDLRMQHIFNLEAITMLEQMIRLHIMAMHELCEYTKGEGFSEGFDAHLNIEQMNKTSVELFQMYDDHRKKGINVQTEKEFRGYYALLKLDKHPGYKVEPAELSLDLAKMTPEIRQTTEILFPVMACRTGNFIAFFRLARKASYLQACLMHAHFAKLRTQALCSLHAGLQNNQGLPVAHLAKWIAMEGEDIESLLDYHGFLIKEFEEPYMVKEGQIVNTEKDYPTNCSKLVQLKRSKRIVEDVFPTPQVVPLPARSTKEIQLPKIRRPEGKIVPSSAVNGKSPVHEIDQEMPDFEAVSTPNASMQPIFQRSIHDQQRQDEHQNMKSSPWRFSSVHSSSKSQPVGHRDLDQQTHDIPSKIPTKRKMLSATESETQVLIPGLQERPTMPQVSTSSLQEKPSMPLVSRSALLGRIPSGHLMENLNSQITINSKDDRSALLGRIPSGHLMENLNSHITIKSKMIVLLIFRSSKRRQLWEQRQIAASAARSTLSLGPPIQQTTDHLRTPSKFDIDSAMRERYEKHERSWSRLNVSDAVLDILGRRNPDARCLCWKLILFTQINSLKGEEVRQTNGALHGAAGTWLSSKLIPTREDDCDDNNDLLISSPGLSIWRKKVLRQSDEHLTCCLTVVKDVKYDNLNESASGASAIVFLMSETTPWDLQRNQLYNLIMSIPSGSALPLLVLSGSYYKEISDSSSIIVRELGLHYIDQSRVSSFSIVFLLEDSQIESSDRFFSDKKLREGLQWLASESPLQPDLRCTRVRELILSHLNPSLDVLEKTSVYEVGPDHCVTAFNEALKWSMDEISTASNSYSTGWPCPEIALLDDLYQDHRELNWCLPHMGWSSSASIEPLLCALNSCKLPTFADTTSWLHKRANLDNEIEAQVLVLEDCLVTYLTESSGIMGLPLAKTEAHLMLQRSVRLELRDTTYYIVPKWVLIFRRIFNWRMSNLSSGPFSTAYVLKTYHVEPNSPILDSSVLEGCSSTSYLGQPSLDEVINASIPIPRVRENIQYDFEAFQPVLSTVSNDDVEVYANANGMEEDKWTSAPTCYAVAGKFDCLTEALNTPCTEITVSGKATKEADDLSKLLEQCNILQNSIQQKLSIYF</sequence>
<evidence type="ECO:0000259" key="2">
    <source>
        <dbReference type="PROSITE" id="PS50250"/>
    </source>
</evidence>
<feature type="compositionally biased region" description="Pro residues" evidence="1">
    <location>
        <begin position="21"/>
        <end position="43"/>
    </location>
</feature>
<comment type="caution">
    <text evidence="3">The sequence shown here is derived from an EMBL/GenBank/DDBJ whole genome shotgun (WGS) entry which is preliminary data.</text>
</comment>
<evidence type="ECO:0000313" key="3">
    <source>
        <dbReference type="EMBL" id="KAJ8766396.1"/>
    </source>
</evidence>
<feature type="compositionally biased region" description="Basic and acidic residues" evidence="1">
    <location>
        <begin position="175"/>
        <end position="191"/>
    </location>
</feature>
<feature type="compositionally biased region" description="Polar residues" evidence="1">
    <location>
        <begin position="110"/>
        <end position="119"/>
    </location>
</feature>
<feature type="region of interest" description="Disordered" evidence="1">
    <location>
        <begin position="1"/>
        <end position="121"/>
    </location>
</feature>
<name>A0AAV8TIZ8_9ROSI</name>
<dbReference type="GO" id="GO:0070390">
    <property type="term" value="C:transcription export complex 2"/>
    <property type="evidence" value="ECO:0007669"/>
    <property type="project" value="TreeGrafter"/>
</dbReference>
<keyword evidence="4" id="KW-1185">Reference proteome</keyword>
<evidence type="ECO:0000313" key="4">
    <source>
        <dbReference type="Proteomes" id="UP001159364"/>
    </source>
</evidence>
<feature type="region of interest" description="Disordered" evidence="1">
    <location>
        <begin position="783"/>
        <end position="831"/>
    </location>
</feature>
<dbReference type="GO" id="GO:0006406">
    <property type="term" value="P:mRNA export from nucleus"/>
    <property type="evidence" value="ECO:0007669"/>
    <property type="project" value="TreeGrafter"/>
</dbReference>
<dbReference type="EMBL" id="JAIWQS010000005">
    <property type="protein sequence ID" value="KAJ8766396.1"/>
    <property type="molecule type" value="Genomic_DNA"/>
</dbReference>
<dbReference type="PANTHER" id="PTHR12436">
    <property type="entry name" value="80 KDA MCM3-ASSOCIATED PROTEIN"/>
    <property type="match status" value="1"/>
</dbReference>
<dbReference type="Proteomes" id="UP001159364">
    <property type="component" value="Linkage Group LG05"/>
</dbReference>
<dbReference type="PANTHER" id="PTHR12436:SF17">
    <property type="entry name" value="SAC3 FAMILY PROTEIN B"/>
    <property type="match status" value="1"/>
</dbReference>
<feature type="region of interest" description="Disordered" evidence="1">
    <location>
        <begin position="218"/>
        <end position="304"/>
    </location>
</feature>
<evidence type="ECO:0000256" key="1">
    <source>
        <dbReference type="SAM" id="MobiDB-lite"/>
    </source>
</evidence>
<reference evidence="3 4" key="1">
    <citation type="submission" date="2021-09" db="EMBL/GenBank/DDBJ databases">
        <title>Genomic insights and catalytic innovation underlie evolution of tropane alkaloids biosynthesis.</title>
        <authorList>
            <person name="Wang Y.-J."/>
            <person name="Tian T."/>
            <person name="Huang J.-P."/>
            <person name="Huang S.-X."/>
        </authorList>
    </citation>
    <scope>NUCLEOTIDE SEQUENCE [LARGE SCALE GENOMIC DNA]</scope>
    <source>
        <strain evidence="3">KIB-2018</strain>
        <tissue evidence="3">Leaf</tissue>
    </source>
</reference>
<organism evidence="3 4">
    <name type="scientific">Erythroxylum novogranatense</name>
    <dbReference type="NCBI Taxonomy" id="1862640"/>
    <lineage>
        <taxon>Eukaryota</taxon>
        <taxon>Viridiplantae</taxon>
        <taxon>Streptophyta</taxon>
        <taxon>Embryophyta</taxon>
        <taxon>Tracheophyta</taxon>
        <taxon>Spermatophyta</taxon>
        <taxon>Magnoliopsida</taxon>
        <taxon>eudicotyledons</taxon>
        <taxon>Gunneridae</taxon>
        <taxon>Pentapetalae</taxon>
        <taxon>rosids</taxon>
        <taxon>fabids</taxon>
        <taxon>Malpighiales</taxon>
        <taxon>Erythroxylaceae</taxon>
        <taxon>Erythroxylum</taxon>
    </lineage>
</organism>
<accession>A0AAV8TIZ8</accession>